<dbReference type="Proteomes" id="UP000034103">
    <property type="component" value="Chromosome"/>
</dbReference>
<sequence length="37" mass="4120">MENVRELDRLGKSIGNILKAIDSPKTRQDLILINAAL</sequence>
<gene>
    <name evidence="1" type="ORF">MYAER_0235</name>
</gene>
<protein>
    <submittedName>
        <fullName evidence="1">Uncharacterized protein</fullName>
    </submittedName>
</protein>
<reference evidence="1 2" key="1">
    <citation type="journal article" date="2015" name="Genome Announc.">
        <title>Complete Genome Sequence of Microcystis aeruginosa NIES-2549, a Bloom-Forming Cyanobacterium from Lake Kasumigaura, Japan.</title>
        <authorList>
            <person name="Yamaguchi H."/>
            <person name="Suzuki S."/>
            <person name="Tanabe Y."/>
            <person name="Osana Y."/>
            <person name="Shimura Y."/>
            <person name="Ishida K."/>
            <person name="Kawachi M."/>
        </authorList>
    </citation>
    <scope>NUCLEOTIDE SEQUENCE [LARGE SCALE GENOMIC DNA]</scope>
    <source>
        <strain evidence="1 2">NIES-2549</strain>
    </source>
</reference>
<dbReference type="EMBL" id="CP011304">
    <property type="protein sequence ID" value="AKE62599.1"/>
    <property type="molecule type" value="Genomic_DNA"/>
</dbReference>
<organism evidence="1 2">
    <name type="scientific">Microcystis aeruginosa NIES-2549</name>
    <dbReference type="NCBI Taxonomy" id="1641812"/>
    <lineage>
        <taxon>Bacteria</taxon>
        <taxon>Bacillati</taxon>
        <taxon>Cyanobacteriota</taxon>
        <taxon>Cyanophyceae</taxon>
        <taxon>Oscillatoriophycideae</taxon>
        <taxon>Chroococcales</taxon>
        <taxon>Microcystaceae</taxon>
        <taxon>Microcystis</taxon>
    </lineage>
</organism>
<proteinExistence type="predicted"/>
<dbReference type="AlphaFoldDB" id="A0A0F6U0X9"/>
<dbReference type="HOGENOM" id="CLU_3345916_0_0_3"/>
<evidence type="ECO:0000313" key="1">
    <source>
        <dbReference type="EMBL" id="AKE62599.1"/>
    </source>
</evidence>
<accession>A0A0F6U0X9</accession>
<evidence type="ECO:0000313" key="2">
    <source>
        <dbReference type="Proteomes" id="UP000034103"/>
    </source>
</evidence>
<name>A0A0F6U0X9_MICAE</name>